<proteinExistence type="predicted"/>
<dbReference type="RefSeq" id="WP_125963431.1">
    <property type="nucleotide sequence ID" value="NZ_QXGM01000002.1"/>
</dbReference>
<evidence type="ECO:0008006" key="4">
    <source>
        <dbReference type="Google" id="ProtNLM"/>
    </source>
</evidence>
<dbReference type="Pfam" id="PF11228">
    <property type="entry name" value="DUF3027"/>
    <property type="match status" value="2"/>
</dbReference>
<feature type="compositionally biased region" description="Basic and acidic residues" evidence="1">
    <location>
        <begin position="350"/>
        <end position="367"/>
    </location>
</feature>
<feature type="compositionally biased region" description="Basic and acidic residues" evidence="1">
    <location>
        <begin position="226"/>
        <end position="241"/>
    </location>
</feature>
<feature type="compositionally biased region" description="Low complexity" evidence="1">
    <location>
        <begin position="126"/>
        <end position="146"/>
    </location>
</feature>
<protein>
    <recommendedName>
        <fullName evidence="4">DUF3027 domain-containing protein</fullName>
    </recommendedName>
</protein>
<dbReference type="Proteomes" id="UP000287609">
    <property type="component" value="Unassembled WGS sequence"/>
</dbReference>
<feature type="region of interest" description="Disordered" evidence="1">
    <location>
        <begin position="110"/>
        <end position="213"/>
    </location>
</feature>
<keyword evidence="3" id="KW-1185">Reference proteome</keyword>
<evidence type="ECO:0000313" key="3">
    <source>
        <dbReference type="Proteomes" id="UP000287609"/>
    </source>
</evidence>
<sequence>MANSDLDPQSLAKAMAIEAAQNPDEVGDFVTSAQEGPVTDFRFVSLVPGYEGWQWSVTMFHDEELDTWTVDESTMIPTEQALLPPKWIPWKDRLKPSDLSVTDAIGTEADDERLEAGMPESEVQKAEQQAEAEADVASNAAAVQDAEQSEKSEQAEQAETNDQAEVDKHAASDQQDEASEQTATDDQTEISDQTQDESAEEAEASKNSAEDIADAVREFDLSRRRVMSERGRSETAKRWYEGPHGPKSLSTKTAEGNTCSTCGFFIPLQGELNTMFGVCANRWSPDDGRVVSLDHGCGEHSEIEPPEPSRLWIQTKPALDDYHIDIITPNPRDEHGEVELLEGLAERTVDDAEQASKDSQKSKKESQEAVEEDLKDIARTAEEAVHGAEEAEESAEELAEQQVEIVAEEAKEAVERAEEAANEAKELAAEVEETEAEAEESEATTETKTEEAEPAEQSADEDQANDQDAKEQSEN</sequence>
<feature type="compositionally biased region" description="Acidic residues" evidence="1">
    <location>
        <begin position="429"/>
        <end position="443"/>
    </location>
</feature>
<feature type="compositionally biased region" description="Basic and acidic residues" evidence="1">
    <location>
        <begin position="408"/>
        <end position="428"/>
    </location>
</feature>
<feature type="region of interest" description="Disordered" evidence="1">
    <location>
        <begin position="350"/>
        <end position="475"/>
    </location>
</feature>
<dbReference type="OrthoDB" id="3210158at2"/>
<evidence type="ECO:0000256" key="1">
    <source>
        <dbReference type="SAM" id="MobiDB-lite"/>
    </source>
</evidence>
<feature type="region of interest" description="Disordered" evidence="1">
    <location>
        <begin position="226"/>
        <end position="253"/>
    </location>
</feature>
<organism evidence="2 3">
    <name type="scientific">Bifidobacterium dolichotidis</name>
    <dbReference type="NCBI Taxonomy" id="2306976"/>
    <lineage>
        <taxon>Bacteria</taxon>
        <taxon>Bacillati</taxon>
        <taxon>Actinomycetota</taxon>
        <taxon>Actinomycetes</taxon>
        <taxon>Bifidobacteriales</taxon>
        <taxon>Bifidobacteriaceae</taxon>
        <taxon>Bifidobacterium</taxon>
    </lineage>
</organism>
<accession>A0A430FPI2</accession>
<dbReference type="EMBL" id="QXGM01000002">
    <property type="protein sequence ID" value="RSX54725.1"/>
    <property type="molecule type" value="Genomic_DNA"/>
</dbReference>
<reference evidence="2 3" key="1">
    <citation type="submission" date="2018-09" db="EMBL/GenBank/DDBJ databases">
        <title>Characterization of the phylogenetic diversity of five novel species belonging to the genus Bifidobacterium.</title>
        <authorList>
            <person name="Lugli G.A."/>
            <person name="Duranti S."/>
            <person name="Milani C."/>
        </authorList>
    </citation>
    <scope>NUCLEOTIDE SEQUENCE [LARGE SCALE GENOMIC DNA]</scope>
    <source>
        <strain evidence="2 3">2036B</strain>
    </source>
</reference>
<feature type="compositionally biased region" description="Acidic residues" evidence="1">
    <location>
        <begin position="186"/>
        <end position="202"/>
    </location>
</feature>
<evidence type="ECO:0000313" key="2">
    <source>
        <dbReference type="EMBL" id="RSX54725.1"/>
    </source>
</evidence>
<feature type="compositionally biased region" description="Basic and acidic residues" evidence="1">
    <location>
        <begin position="375"/>
        <end position="389"/>
    </location>
</feature>
<name>A0A430FPI2_9BIFI</name>
<feature type="compositionally biased region" description="Acidic residues" evidence="1">
    <location>
        <begin position="390"/>
        <end position="399"/>
    </location>
</feature>
<dbReference type="InterPro" id="IPR021391">
    <property type="entry name" value="DUF3027"/>
</dbReference>
<dbReference type="AlphaFoldDB" id="A0A430FPI2"/>
<comment type="caution">
    <text evidence="2">The sequence shown here is derived from an EMBL/GenBank/DDBJ whole genome shotgun (WGS) entry which is preliminary data.</text>
</comment>
<feature type="compositionally biased region" description="Acidic residues" evidence="1">
    <location>
        <begin position="452"/>
        <end position="465"/>
    </location>
</feature>
<gene>
    <name evidence="2" type="ORF">D2E26_0779</name>
</gene>